<reference evidence="3 4" key="1">
    <citation type="submission" date="2015-11" db="EMBL/GenBank/DDBJ databases">
        <title>Draft genome sequence of Paramesorhizobium deserti A-3-E, a strain highly resistant to diverse beta-lactam antibiotics.</title>
        <authorList>
            <person name="Lv R."/>
            <person name="Yang X."/>
            <person name="Fang N."/>
            <person name="Guo J."/>
            <person name="Luo X."/>
            <person name="Peng F."/>
            <person name="Yang R."/>
            <person name="Cui Y."/>
            <person name="Fang C."/>
            <person name="Song Y."/>
        </authorList>
    </citation>
    <scope>NUCLEOTIDE SEQUENCE [LARGE SCALE GENOMIC DNA]</scope>
    <source>
        <strain evidence="3 4">A-3-E</strain>
    </source>
</reference>
<sequence length="410" mass="45968">MNKHSPKVAPAAPAVHTAGRPKLRVLGTAISLLEELRLKAQADLGIDICFDNNDFIVTQHKAAQEPDSYDIYDQCFHNLDIVWYWRAIQPIEISRIPLWDEINDLTKIGQIGPSARMGQGDVPARKLYVQPSLALGDRPTGRISMLPTTHNFDSFAYRGDVLEHAPPMVSWAALLDERWSGRAALVDEPAIGIFDAALAAQAAGLMNFGNIGNMTVDEIDQLVDILEVRRKAGFFRGFWRTAEDAASLMIHGETDIQSMWSTGIGILNSQGFPVEQAAPVEGYRAWHGGLCLSRNLSGRMLDVAYEYLNWWISGWPGAVVARQGYYISTPERSRHYMTAAEWDYWYEGLPAREDLPGPDGTVRIKRGAVRSGGSYWHRANSIAVWNTTMDEHNYLVRRWMQLVGRAEKDI</sequence>
<dbReference type="AlphaFoldDB" id="A0A135HY83"/>
<dbReference type="EMBL" id="LNTU01000002">
    <property type="protein sequence ID" value="KXF78157.1"/>
    <property type="molecule type" value="Genomic_DNA"/>
</dbReference>
<evidence type="ECO:0000256" key="2">
    <source>
        <dbReference type="ARBA" id="ARBA00022764"/>
    </source>
</evidence>
<dbReference type="Pfam" id="PF13416">
    <property type="entry name" value="SBP_bac_8"/>
    <property type="match status" value="1"/>
</dbReference>
<organism evidence="3 4">
    <name type="scientific">Paramesorhizobium deserti</name>
    <dbReference type="NCBI Taxonomy" id="1494590"/>
    <lineage>
        <taxon>Bacteria</taxon>
        <taxon>Pseudomonadati</taxon>
        <taxon>Pseudomonadota</taxon>
        <taxon>Alphaproteobacteria</taxon>
        <taxon>Hyphomicrobiales</taxon>
        <taxon>Phyllobacteriaceae</taxon>
        <taxon>Paramesorhizobium</taxon>
    </lineage>
</organism>
<evidence type="ECO:0000256" key="1">
    <source>
        <dbReference type="ARBA" id="ARBA00022729"/>
    </source>
</evidence>
<dbReference type="OrthoDB" id="9812255at2"/>
<dbReference type="InterPro" id="IPR006059">
    <property type="entry name" value="SBP"/>
</dbReference>
<keyword evidence="1" id="KW-0732">Signal</keyword>
<dbReference type="SUPFAM" id="SSF53850">
    <property type="entry name" value="Periplasmic binding protein-like II"/>
    <property type="match status" value="1"/>
</dbReference>
<evidence type="ECO:0000313" key="3">
    <source>
        <dbReference type="EMBL" id="KXF78157.1"/>
    </source>
</evidence>
<protein>
    <submittedName>
        <fullName evidence="3">Signal peptide prediction</fullName>
    </submittedName>
</protein>
<name>A0A135HY83_9HYPH</name>
<dbReference type="PANTHER" id="PTHR30222:SF17">
    <property type="entry name" value="SPERMIDINE_PUTRESCINE-BINDING PERIPLASMIC PROTEIN"/>
    <property type="match status" value="1"/>
</dbReference>
<comment type="caution">
    <text evidence="3">The sequence shown here is derived from an EMBL/GenBank/DDBJ whole genome shotgun (WGS) entry which is preliminary data.</text>
</comment>
<dbReference type="STRING" id="1494590.ATN84_23635"/>
<gene>
    <name evidence="3" type="ORF">ATN84_23635</name>
</gene>
<accession>A0A135HY83</accession>
<keyword evidence="4" id="KW-1185">Reference proteome</keyword>
<dbReference type="Gene3D" id="3.40.190.10">
    <property type="entry name" value="Periplasmic binding protein-like II"/>
    <property type="match status" value="1"/>
</dbReference>
<proteinExistence type="predicted"/>
<dbReference type="Proteomes" id="UP000070107">
    <property type="component" value="Unassembled WGS sequence"/>
</dbReference>
<keyword evidence="2" id="KW-0574">Periplasm</keyword>
<dbReference type="PANTHER" id="PTHR30222">
    <property type="entry name" value="SPERMIDINE/PUTRESCINE-BINDING PERIPLASMIC PROTEIN"/>
    <property type="match status" value="1"/>
</dbReference>
<evidence type="ECO:0000313" key="4">
    <source>
        <dbReference type="Proteomes" id="UP000070107"/>
    </source>
</evidence>
<dbReference type="RefSeq" id="WP_068880996.1">
    <property type="nucleotide sequence ID" value="NZ_LNTU01000002.1"/>
</dbReference>